<dbReference type="PRINTS" id="PR00364">
    <property type="entry name" value="DISEASERSIST"/>
</dbReference>
<dbReference type="SUPFAM" id="SSF53167">
    <property type="entry name" value="Purine and uridine phosphorylases"/>
    <property type="match status" value="1"/>
</dbReference>
<dbReference type="InterPro" id="IPR000845">
    <property type="entry name" value="Nucleoside_phosphorylase_d"/>
</dbReference>
<dbReference type="RefSeq" id="WP_413270844.1">
    <property type="nucleotide sequence ID" value="NZ_JBHFNQ010000101.1"/>
</dbReference>
<dbReference type="Pfam" id="PF08357">
    <property type="entry name" value="SEFIR"/>
    <property type="match status" value="1"/>
</dbReference>
<accession>A0ABV4X4S6</accession>
<dbReference type="PANTHER" id="PTHR46832">
    <property type="entry name" value="5'-METHYLTHIOADENOSINE/S-ADENOSYLHOMOCYSTEINE NUCLEOSIDASE"/>
    <property type="match status" value="1"/>
</dbReference>
<dbReference type="InterPro" id="IPR035994">
    <property type="entry name" value="Nucleoside_phosphorylase_sf"/>
</dbReference>
<dbReference type="SUPFAM" id="SSF52200">
    <property type="entry name" value="Toll/Interleukin receptor TIR domain"/>
    <property type="match status" value="1"/>
</dbReference>
<organism evidence="2 3">
    <name type="scientific">Floridaenema aerugineum BLCC-F46</name>
    <dbReference type="NCBI Taxonomy" id="3153654"/>
    <lineage>
        <taxon>Bacteria</taxon>
        <taxon>Bacillati</taxon>
        <taxon>Cyanobacteriota</taxon>
        <taxon>Cyanophyceae</taxon>
        <taxon>Oscillatoriophycideae</taxon>
        <taxon>Aerosakkonematales</taxon>
        <taxon>Aerosakkonemataceae</taxon>
        <taxon>Floridanema</taxon>
        <taxon>Floridanema aerugineum</taxon>
    </lineage>
</organism>
<keyword evidence="3" id="KW-1185">Reference proteome</keyword>
<name>A0ABV4X4S6_9CYAN</name>
<reference evidence="2 3" key="1">
    <citation type="submission" date="2024-09" db="EMBL/GenBank/DDBJ databases">
        <title>Floridaenema gen nov. (Aerosakkonemataceae, Aerosakkonematales ord. nov., Cyanobacteria) from benthic tropical and subtropical fresh waters, with the description of four new species.</title>
        <authorList>
            <person name="Moretto J.A."/>
            <person name="Berthold D.E."/>
            <person name="Lefler F.W."/>
            <person name="Huang I.-S."/>
            <person name="Laughinghouse H. IV."/>
        </authorList>
    </citation>
    <scope>NUCLEOTIDE SEQUENCE [LARGE SCALE GENOMIC DNA]</scope>
    <source>
        <strain evidence="2 3">BLCC-F46</strain>
    </source>
</reference>
<dbReference type="Gene3D" id="3.40.50.10140">
    <property type="entry name" value="Toll/interleukin-1 receptor homology (TIR) domain"/>
    <property type="match status" value="1"/>
</dbReference>
<sequence>MSCAVILTAIPVEYIAVRAHLSDLREEMHPQGTIYERGKFFANGKSWEVGIVEVGAGNAGAAVEAERAIAYFNPSVILFVGVAGGIKDVAIGDVVAATKVYGYESGKAKQKFQPRPDLGLSTYSLIQRAKAESKKSDWLQRLTSAAPDSNPRVFVAPIAAGEKVIASSKSNVFKFIQLNYGDAVAVEMEGRGLLQAAHANHQVSALVIRGISDLIDGKSEADAGGSQEMAARNASAFAFEILTKLQIEETAKASSQQSTLTLPLLLPKSAQTMNPDSRPPKVFISYSHDSQEHKDRILELADRFREDGIDCNIDQYEDSPAEGWQRWMLNQVEVADFVLVVCTEQYDLRFRGHEEVGKGKGATWEGGVIIQELYDAQGKNSKFIPVTFTPQDTDFIPSPLRAATTYRLNSTDGYELLYRRLTNQPRTRKPDLGKLQTLAPRDRKQVFPDISDDSPASNSRPLNFFALDDTWVGRESLIQDLSPRIRSSCRLLILVGITGIGKTALGERLAVELSDWFEGDWSKFHEENFEDEQQSNDFASVAARWLEKWGELITPEDRKDTQRLLYRLVRHLKENRYLVQLDSLENILQGNEEEGWSDFKDEWWVRFFESLLAADSCASCIILTSQDLPAQIPTIGTRYQNFWYCQPLSGLEEPERLALFDKTGLDVGTESTGKPYLERIGRAYEGHPLALRVIAGEIRNQPFDGNVLAYWNQYGREVEEVEKAIEEAKTKGIAASADDKFNLHRYTRNLRRNVRVRLEKTFNRLQKDVRYGYILLCEASVYRCPVPEDFWLSHLEDWDRDEDEQQVALDALRDRFLVEEVVENNQCLLRQHNLIRSVSLERLKQLDEDDA</sequence>
<evidence type="ECO:0000259" key="1">
    <source>
        <dbReference type="PROSITE" id="PS51534"/>
    </source>
</evidence>
<dbReference type="CDD" id="cd09008">
    <property type="entry name" value="MTAN"/>
    <property type="match status" value="1"/>
</dbReference>
<dbReference type="Gene3D" id="3.40.50.1580">
    <property type="entry name" value="Nucleoside phosphorylase domain"/>
    <property type="match status" value="1"/>
</dbReference>
<dbReference type="EMBL" id="JBHFNQ010000101">
    <property type="protein sequence ID" value="MFB2877750.1"/>
    <property type="molecule type" value="Genomic_DNA"/>
</dbReference>
<dbReference type="InterPro" id="IPR027417">
    <property type="entry name" value="P-loop_NTPase"/>
</dbReference>
<dbReference type="InterPro" id="IPR035897">
    <property type="entry name" value="Toll_tir_struct_dom_sf"/>
</dbReference>
<evidence type="ECO:0000313" key="3">
    <source>
        <dbReference type="Proteomes" id="UP001576774"/>
    </source>
</evidence>
<comment type="caution">
    <text evidence="2">The sequence shown here is derived from an EMBL/GenBank/DDBJ whole genome shotgun (WGS) entry which is preliminary data.</text>
</comment>
<dbReference type="PROSITE" id="PS51534">
    <property type="entry name" value="SEFIR"/>
    <property type="match status" value="1"/>
</dbReference>
<gene>
    <name evidence="2" type="ORF">ACE1CC_12925</name>
</gene>
<feature type="domain" description="SEFIR" evidence="1">
    <location>
        <begin position="279"/>
        <end position="417"/>
    </location>
</feature>
<dbReference type="InterPro" id="IPR013568">
    <property type="entry name" value="SEFIR_dom"/>
</dbReference>
<dbReference type="PANTHER" id="PTHR46832:SF1">
    <property type="entry name" value="5'-METHYLTHIOADENOSINE_S-ADENOSYLHOMOCYSTEINE NUCLEOSIDASE"/>
    <property type="match status" value="1"/>
</dbReference>
<dbReference type="Proteomes" id="UP001576774">
    <property type="component" value="Unassembled WGS sequence"/>
</dbReference>
<dbReference type="SUPFAM" id="SSF52540">
    <property type="entry name" value="P-loop containing nucleoside triphosphate hydrolases"/>
    <property type="match status" value="1"/>
</dbReference>
<proteinExistence type="predicted"/>
<evidence type="ECO:0000313" key="2">
    <source>
        <dbReference type="EMBL" id="MFB2877750.1"/>
    </source>
</evidence>
<dbReference type="Gene3D" id="3.40.50.300">
    <property type="entry name" value="P-loop containing nucleotide triphosphate hydrolases"/>
    <property type="match status" value="1"/>
</dbReference>
<dbReference type="Pfam" id="PF01048">
    <property type="entry name" value="PNP_UDP_1"/>
    <property type="match status" value="1"/>
</dbReference>
<protein>
    <submittedName>
        <fullName evidence="2">SEFIR domain-containing protein</fullName>
    </submittedName>
</protein>